<dbReference type="BioCyc" id="MAER449447:MAE_RS13035-MONOMER"/>
<gene>
    <name evidence="2" type="ordered locus">MAE_29880</name>
</gene>
<organism evidence="2 3">
    <name type="scientific">Microcystis aeruginosa (strain NIES-843 / IAM M-2473)</name>
    <dbReference type="NCBI Taxonomy" id="449447"/>
    <lineage>
        <taxon>Bacteria</taxon>
        <taxon>Bacillati</taxon>
        <taxon>Cyanobacteriota</taxon>
        <taxon>Cyanophyceae</taxon>
        <taxon>Oscillatoriophycideae</taxon>
        <taxon>Chroococcales</taxon>
        <taxon>Microcystaceae</taxon>
        <taxon>Microcystis</taxon>
    </lineage>
</organism>
<keyword evidence="3" id="KW-1185">Reference proteome</keyword>
<reference evidence="2 3" key="1">
    <citation type="journal article" date="2007" name="DNA Res.">
        <title>Complete genomic structure of the bloom-forming toxic cyanobacterium Microcystis aeruginosa NIES-843.</title>
        <authorList>
            <person name="Kaneko T."/>
            <person name="Nakajima N."/>
            <person name="Okamoto S."/>
            <person name="Suzuki I."/>
            <person name="Tanabe Y."/>
            <person name="Tamaoki M."/>
            <person name="Nakamura Y."/>
            <person name="Kasai F."/>
            <person name="Watanabe A."/>
            <person name="Kawashima K."/>
            <person name="Kishida Y."/>
            <person name="Ono A."/>
            <person name="Shimizu Y."/>
            <person name="Takahashi C."/>
            <person name="Minami C."/>
            <person name="Fujishiro T."/>
            <person name="Kohara M."/>
            <person name="Katoh M."/>
            <person name="Nakazaki N."/>
            <person name="Nakayama S."/>
            <person name="Yamada M."/>
            <person name="Tabata S."/>
            <person name="Watanabe M.M."/>
        </authorList>
    </citation>
    <scope>NUCLEOTIDE SEQUENCE [LARGE SCALE GENOMIC DNA]</scope>
    <source>
        <strain evidence="3">NIES-843 / IAM M-247</strain>
    </source>
</reference>
<keyword evidence="1" id="KW-0472">Membrane</keyword>
<feature type="transmembrane region" description="Helical" evidence="1">
    <location>
        <begin position="44"/>
        <end position="70"/>
    </location>
</feature>
<proteinExistence type="predicted"/>
<name>B0JKM1_MICAN</name>
<keyword evidence="1" id="KW-0812">Transmembrane</keyword>
<sequence length="110" mass="12251">MTNSPQICLNRPLGKQPTQSSFCQGLLRCASPELMDKFIGLSMLIFGFVMMAFNPAVGVLVALFGLIVTWNSERTVSVRSQDRDRVPCPHCAELIQPKAKVCRFCGARFR</sequence>
<protein>
    <submittedName>
        <fullName evidence="2">Uncharacterized protein</fullName>
    </submittedName>
</protein>
<evidence type="ECO:0000256" key="1">
    <source>
        <dbReference type="SAM" id="Phobius"/>
    </source>
</evidence>
<dbReference type="EMBL" id="AP009552">
    <property type="protein sequence ID" value="BAG02810.1"/>
    <property type="molecule type" value="Genomic_DNA"/>
</dbReference>
<dbReference type="AlphaFoldDB" id="B0JKM1"/>
<dbReference type="EnsemblBacteria" id="BAG02810">
    <property type="protein sequence ID" value="BAG02810"/>
    <property type="gene ID" value="MAE_29880"/>
</dbReference>
<dbReference type="PaxDb" id="449447-MAE_29880"/>
<evidence type="ECO:0000313" key="3">
    <source>
        <dbReference type="Proteomes" id="UP000001510"/>
    </source>
</evidence>
<dbReference type="KEGG" id="mar:MAE_29880"/>
<evidence type="ECO:0000313" key="2">
    <source>
        <dbReference type="EMBL" id="BAG02810.1"/>
    </source>
</evidence>
<keyword evidence="1" id="KW-1133">Transmembrane helix</keyword>
<dbReference type="HOGENOM" id="CLU_2168064_0_0_3"/>
<dbReference type="Proteomes" id="UP000001510">
    <property type="component" value="Chromosome"/>
</dbReference>
<accession>B0JKM1</accession>